<dbReference type="AlphaFoldDB" id="A0A0E9QI10"/>
<name>A0A0E9QI10_ANGAN</name>
<sequence length="82" mass="8943">MVSIHVAAIGDALPPGESPRQKRRAAVIKSIPWRPIGSSGTSRSDVSTALSSILVRKSCELVRNALRPFSMNTLVPRITWTF</sequence>
<reference evidence="1" key="1">
    <citation type="submission" date="2014-11" db="EMBL/GenBank/DDBJ databases">
        <authorList>
            <person name="Amaro Gonzalez C."/>
        </authorList>
    </citation>
    <scope>NUCLEOTIDE SEQUENCE</scope>
</reference>
<protein>
    <submittedName>
        <fullName evidence="1">Uncharacterized protein</fullName>
    </submittedName>
</protein>
<dbReference type="EMBL" id="GBXM01092066">
    <property type="protein sequence ID" value="JAH16511.1"/>
    <property type="molecule type" value="Transcribed_RNA"/>
</dbReference>
<proteinExistence type="predicted"/>
<evidence type="ECO:0000313" key="1">
    <source>
        <dbReference type="EMBL" id="JAH16511.1"/>
    </source>
</evidence>
<accession>A0A0E9QI10</accession>
<reference evidence="1" key="2">
    <citation type="journal article" date="2015" name="Fish Shellfish Immunol.">
        <title>Early steps in the European eel (Anguilla anguilla)-Vibrio vulnificus interaction in the gills: Role of the RtxA13 toxin.</title>
        <authorList>
            <person name="Callol A."/>
            <person name="Pajuelo D."/>
            <person name="Ebbesson L."/>
            <person name="Teles M."/>
            <person name="MacKenzie S."/>
            <person name="Amaro C."/>
        </authorList>
    </citation>
    <scope>NUCLEOTIDE SEQUENCE</scope>
</reference>
<organism evidence="1">
    <name type="scientific">Anguilla anguilla</name>
    <name type="common">European freshwater eel</name>
    <name type="synonym">Muraena anguilla</name>
    <dbReference type="NCBI Taxonomy" id="7936"/>
    <lineage>
        <taxon>Eukaryota</taxon>
        <taxon>Metazoa</taxon>
        <taxon>Chordata</taxon>
        <taxon>Craniata</taxon>
        <taxon>Vertebrata</taxon>
        <taxon>Euteleostomi</taxon>
        <taxon>Actinopterygii</taxon>
        <taxon>Neopterygii</taxon>
        <taxon>Teleostei</taxon>
        <taxon>Anguilliformes</taxon>
        <taxon>Anguillidae</taxon>
        <taxon>Anguilla</taxon>
    </lineage>
</organism>